<reference evidence="4 5" key="1">
    <citation type="submission" date="2014-09" db="EMBL/GenBank/DDBJ databases">
        <title>Draft Genome Sequence of Draconibacterium sp. JN14CK-3.</title>
        <authorList>
            <person name="Dong C."/>
            <person name="Lai Q."/>
            <person name="Shao Z."/>
        </authorList>
    </citation>
    <scope>NUCLEOTIDE SEQUENCE [LARGE SCALE GENOMIC DNA]</scope>
    <source>
        <strain evidence="4 5">JN14CK-3</strain>
    </source>
</reference>
<dbReference type="Gene3D" id="2.60.120.1440">
    <property type="match status" value="1"/>
</dbReference>
<dbReference type="RefSeq" id="WP_045033263.1">
    <property type="nucleotide sequence ID" value="NZ_JRHC01000007.1"/>
</dbReference>
<dbReference type="InterPro" id="IPR032508">
    <property type="entry name" value="FecR_C"/>
</dbReference>
<feature type="domain" description="Protein FecR C-terminal" evidence="3">
    <location>
        <begin position="254"/>
        <end position="321"/>
    </location>
</feature>
<accession>A0A0D8J4P2</accession>
<evidence type="ECO:0000259" key="2">
    <source>
        <dbReference type="Pfam" id="PF04773"/>
    </source>
</evidence>
<evidence type="ECO:0000313" key="5">
    <source>
        <dbReference type="Proteomes" id="UP000032544"/>
    </source>
</evidence>
<dbReference type="PIRSF" id="PIRSF018266">
    <property type="entry name" value="FecR"/>
    <property type="match status" value="1"/>
</dbReference>
<dbReference type="Pfam" id="PF04773">
    <property type="entry name" value="FecR"/>
    <property type="match status" value="1"/>
</dbReference>
<feature type="domain" description="FecR protein" evidence="2">
    <location>
        <begin position="115"/>
        <end position="209"/>
    </location>
</feature>
<dbReference type="GO" id="GO:0016989">
    <property type="term" value="F:sigma factor antagonist activity"/>
    <property type="evidence" value="ECO:0007669"/>
    <property type="project" value="TreeGrafter"/>
</dbReference>
<keyword evidence="1" id="KW-0472">Membrane</keyword>
<name>A0A0D8J4P2_9BACT</name>
<proteinExistence type="predicted"/>
<organism evidence="4 5">
    <name type="scientific">Draconibacterium sediminis</name>
    <dbReference type="NCBI Taxonomy" id="1544798"/>
    <lineage>
        <taxon>Bacteria</taxon>
        <taxon>Pseudomonadati</taxon>
        <taxon>Bacteroidota</taxon>
        <taxon>Bacteroidia</taxon>
        <taxon>Marinilabiliales</taxon>
        <taxon>Prolixibacteraceae</taxon>
        <taxon>Draconibacterium</taxon>
    </lineage>
</organism>
<dbReference type="FunFam" id="2.60.120.1440:FF:000001">
    <property type="entry name" value="Putative anti-sigma factor"/>
    <property type="match status" value="1"/>
</dbReference>
<dbReference type="AlphaFoldDB" id="A0A0D8J4P2"/>
<dbReference type="Gene3D" id="3.55.50.30">
    <property type="match status" value="1"/>
</dbReference>
<evidence type="ECO:0000313" key="4">
    <source>
        <dbReference type="EMBL" id="KJF41930.1"/>
    </source>
</evidence>
<keyword evidence="1" id="KW-0812">Transmembrane</keyword>
<dbReference type="Pfam" id="PF16344">
    <property type="entry name" value="FecR_C"/>
    <property type="match status" value="1"/>
</dbReference>
<protein>
    <recommendedName>
        <fullName evidence="6">FecR protein domain-containing protein</fullName>
    </recommendedName>
</protein>
<sequence>MTNKDNTYELIVKKLTEAISEEEDGLLNNELDKHKSLARSYSITNTFWRKYFPKAKKHSIIQQTEKKLGFTYHQSPKTNNWKWIGIAASVLLIVSMAFSINYLIEKKQAPTLNQYSCRAKEIKTVTLSDGTKVWLNSSSLLIASEPFIGDKREVTLFGEAYFEVAPDAEKPFIIETSNLKTKVLGTHFNVVAYPTDDIHEISLYEGKVQLNPNTNNNTAILNPGDRAYYNTSTGKMKLLHTDLGKPAQWRDGILRFYDEDLFSISKKLERHFQTRIFVSDSVTGNLKYSGEFEEESLERILELLSVAKTFEYKINNNGIIIESKKQIQNRNKLLKQN</sequence>
<dbReference type="OrthoDB" id="710640at2"/>
<dbReference type="PANTHER" id="PTHR30273:SF2">
    <property type="entry name" value="PROTEIN FECR"/>
    <property type="match status" value="1"/>
</dbReference>
<evidence type="ECO:0008006" key="6">
    <source>
        <dbReference type="Google" id="ProtNLM"/>
    </source>
</evidence>
<evidence type="ECO:0000259" key="3">
    <source>
        <dbReference type="Pfam" id="PF16344"/>
    </source>
</evidence>
<keyword evidence="1" id="KW-1133">Transmembrane helix</keyword>
<dbReference type="InterPro" id="IPR006860">
    <property type="entry name" value="FecR"/>
</dbReference>
<dbReference type="STRING" id="1544798.LH29_21810"/>
<dbReference type="InterPro" id="IPR012373">
    <property type="entry name" value="Ferrdict_sens_TM"/>
</dbReference>
<gene>
    <name evidence="4" type="ORF">LH29_21810</name>
</gene>
<dbReference type="Proteomes" id="UP000032544">
    <property type="component" value="Unassembled WGS sequence"/>
</dbReference>
<dbReference type="PATRIC" id="fig|1544798.3.peg.4541"/>
<feature type="transmembrane region" description="Helical" evidence="1">
    <location>
        <begin position="83"/>
        <end position="104"/>
    </location>
</feature>
<keyword evidence="5" id="KW-1185">Reference proteome</keyword>
<comment type="caution">
    <text evidence="4">The sequence shown here is derived from an EMBL/GenBank/DDBJ whole genome shotgun (WGS) entry which is preliminary data.</text>
</comment>
<evidence type="ECO:0000256" key="1">
    <source>
        <dbReference type="SAM" id="Phobius"/>
    </source>
</evidence>
<dbReference type="PANTHER" id="PTHR30273">
    <property type="entry name" value="PERIPLASMIC SIGNAL SENSOR AND SIGMA FACTOR ACTIVATOR FECR-RELATED"/>
    <property type="match status" value="1"/>
</dbReference>
<dbReference type="EMBL" id="JRHC01000007">
    <property type="protein sequence ID" value="KJF41930.1"/>
    <property type="molecule type" value="Genomic_DNA"/>
</dbReference>